<dbReference type="GO" id="GO:0008705">
    <property type="term" value="F:methionine synthase activity"/>
    <property type="evidence" value="ECO:0007669"/>
    <property type="project" value="UniProtKB-ARBA"/>
</dbReference>
<dbReference type="HAMAP" id="MF_00172">
    <property type="entry name" value="Meth_synth"/>
    <property type="match status" value="1"/>
</dbReference>
<evidence type="ECO:0000256" key="8">
    <source>
        <dbReference type="ARBA" id="ARBA00022679"/>
    </source>
</evidence>
<feature type="binding site" evidence="13">
    <location>
        <position position="606"/>
    </location>
    <ligand>
        <name>L-homocysteine</name>
        <dbReference type="ChEBI" id="CHEBI:58199"/>
    </ligand>
</feature>
<dbReference type="GO" id="GO:0008270">
    <property type="term" value="F:zinc ion binding"/>
    <property type="evidence" value="ECO:0007669"/>
    <property type="project" value="InterPro"/>
</dbReference>
<organism evidence="18">
    <name type="scientific">Hordeum vulgare subsp. vulgare</name>
    <name type="common">Domesticated barley</name>
    <dbReference type="NCBI Taxonomy" id="112509"/>
    <lineage>
        <taxon>Eukaryota</taxon>
        <taxon>Viridiplantae</taxon>
        <taxon>Streptophyta</taxon>
        <taxon>Embryophyta</taxon>
        <taxon>Tracheophyta</taxon>
        <taxon>Spermatophyta</taxon>
        <taxon>Magnoliopsida</taxon>
        <taxon>Liliopsida</taxon>
        <taxon>Poales</taxon>
        <taxon>Poaceae</taxon>
        <taxon>BOP clade</taxon>
        <taxon>Pooideae</taxon>
        <taxon>Triticodae</taxon>
        <taxon>Triticeae</taxon>
        <taxon>Hordeinae</taxon>
        <taxon>Hordeum</taxon>
    </lineage>
</organism>
<keyword evidence="8" id="KW-0808">Transferase</keyword>
<dbReference type="GO" id="GO:0005829">
    <property type="term" value="C:cytosol"/>
    <property type="evidence" value="ECO:0007669"/>
    <property type="project" value="UniProtKB-SubCell"/>
</dbReference>
<feature type="binding site" evidence="13">
    <location>
        <position position="116"/>
    </location>
    <ligand>
        <name>5-methyltetrahydropteroyltri-L-glutamate</name>
        <dbReference type="ChEBI" id="CHEBI:58207"/>
    </ligand>
</feature>
<feature type="binding site" evidence="14">
    <location>
        <position position="648"/>
    </location>
    <ligand>
        <name>Zn(2+)</name>
        <dbReference type="ChEBI" id="CHEBI:29105"/>
        <label>1</label>
        <note>catalytic</note>
    </ligand>
</feature>
<comment type="subcellular location">
    <subcellularLocation>
        <location evidence="2">Cytoplasm</location>
        <location evidence="2">Cytosol</location>
    </subcellularLocation>
</comment>
<feature type="domain" description="Cobalamin-independent methionine synthase MetE N-terminal" evidence="17">
    <location>
        <begin position="3"/>
        <end position="317"/>
    </location>
</feature>
<evidence type="ECO:0000256" key="5">
    <source>
        <dbReference type="ARBA" id="ARBA00012034"/>
    </source>
</evidence>
<dbReference type="UniPathway" id="UPA00051">
    <property type="reaction ID" value="UER00082"/>
</dbReference>
<comment type="catalytic activity">
    <reaction evidence="12">
        <text>5-methyltetrahydropteroyltri-L-glutamate + L-homocysteine = tetrahydropteroyltri-L-glutamate + L-methionine</text>
        <dbReference type="Rhea" id="RHEA:21196"/>
        <dbReference type="ChEBI" id="CHEBI:57844"/>
        <dbReference type="ChEBI" id="CHEBI:58140"/>
        <dbReference type="ChEBI" id="CHEBI:58199"/>
        <dbReference type="ChEBI" id="CHEBI:58207"/>
        <dbReference type="EC" id="2.1.1.14"/>
    </reaction>
</comment>
<evidence type="ECO:0000256" key="13">
    <source>
        <dbReference type="PIRSR" id="PIRSR000382-1"/>
    </source>
</evidence>
<feature type="binding site" evidence="13">
    <location>
        <position position="18"/>
    </location>
    <ligand>
        <name>5-methyltetrahydropteroyltri-L-glutamate</name>
        <dbReference type="ChEBI" id="CHEBI:58207"/>
    </ligand>
</feature>
<feature type="binding site" evidence="14">
    <location>
        <position position="650"/>
    </location>
    <ligand>
        <name>Zn(2+)</name>
        <dbReference type="ChEBI" id="CHEBI:29105"/>
        <label>1</label>
        <note>catalytic</note>
    </ligand>
</feature>
<feature type="binding site" evidence="14">
    <location>
        <position position="672"/>
    </location>
    <ligand>
        <name>Zn(2+)</name>
        <dbReference type="ChEBI" id="CHEBI:29105"/>
        <label>1</label>
        <note>catalytic</note>
    </ligand>
</feature>
<dbReference type="Pfam" id="PF01717">
    <property type="entry name" value="Meth_synt_2"/>
    <property type="match status" value="1"/>
</dbReference>
<feature type="binding site" evidence="13">
    <location>
        <begin position="522"/>
        <end position="523"/>
    </location>
    <ligand>
        <name>5-methyltetrahydropteroyltri-L-glutamate</name>
        <dbReference type="ChEBI" id="CHEBI:58207"/>
    </ligand>
</feature>
<feature type="binding site" evidence="13">
    <location>
        <begin position="438"/>
        <end position="440"/>
    </location>
    <ligand>
        <name>L-homocysteine</name>
        <dbReference type="ChEBI" id="CHEBI:58199"/>
    </ligand>
</feature>
<dbReference type="SUPFAM" id="SSF51726">
    <property type="entry name" value="UROD/MetE-like"/>
    <property type="match status" value="2"/>
</dbReference>
<dbReference type="InterPro" id="IPR002629">
    <property type="entry name" value="Met_Synth_C/arc"/>
</dbReference>
<feature type="binding site" evidence="13">
    <location>
        <begin position="438"/>
        <end position="440"/>
    </location>
    <ligand>
        <name>L-methionine</name>
        <dbReference type="ChEBI" id="CHEBI:57844"/>
    </ligand>
</feature>
<dbReference type="EMBL" id="AK356738">
    <property type="protein sequence ID" value="BAJ87953.1"/>
    <property type="molecule type" value="mRNA"/>
</dbReference>
<dbReference type="GO" id="GO:0003871">
    <property type="term" value="F:5-methyltetrahydropteroyltriglutamate-homocysteine S-methyltransferase activity"/>
    <property type="evidence" value="ECO:0007669"/>
    <property type="project" value="UniProtKB-EC"/>
</dbReference>
<comment type="similarity">
    <text evidence="4">Belongs to the vitamin-B12 independent methionine synthase family.</text>
</comment>
<dbReference type="CDD" id="cd03312">
    <property type="entry name" value="CIMS_N_terminal_like"/>
    <property type="match status" value="1"/>
</dbReference>
<evidence type="ECO:0000256" key="7">
    <source>
        <dbReference type="ARBA" id="ARBA00022605"/>
    </source>
</evidence>
<evidence type="ECO:0000313" key="18">
    <source>
        <dbReference type="EMBL" id="BAJ87953.1"/>
    </source>
</evidence>
<name>F2CYN2_HORVV</name>
<evidence type="ECO:0000256" key="10">
    <source>
        <dbReference type="ARBA" id="ARBA00022833"/>
    </source>
</evidence>
<feature type="binding site" evidence="14">
    <location>
        <position position="734"/>
    </location>
    <ligand>
        <name>Zn(2+)</name>
        <dbReference type="ChEBI" id="CHEBI:29105"/>
        <label>1</label>
        <note>catalytic</note>
    </ligand>
</feature>
<feature type="active site" description="Proton donor" evidence="15">
    <location>
        <position position="702"/>
    </location>
</feature>
<evidence type="ECO:0000256" key="4">
    <source>
        <dbReference type="ARBA" id="ARBA00009553"/>
    </source>
</evidence>
<dbReference type="InterPro" id="IPR006276">
    <property type="entry name" value="Cobalamin-indep_Met_synthase"/>
</dbReference>
<keyword evidence="10 14" id="KW-0862">Zinc</keyword>
<keyword evidence="6" id="KW-0489">Methyltransferase</keyword>
<dbReference type="AlphaFoldDB" id="F2CYN2"/>
<dbReference type="Gene3D" id="3.20.20.210">
    <property type="match status" value="2"/>
</dbReference>
<keyword evidence="7" id="KW-0028">Amino-acid biosynthesis</keyword>
<dbReference type="Pfam" id="PF08267">
    <property type="entry name" value="Meth_synt_1"/>
    <property type="match status" value="1"/>
</dbReference>
<dbReference type="FunFam" id="3.20.20.210:FF:000002">
    <property type="entry name" value="5-methyltetrahydropteroyltriglutamate--homocysteine methyltransferase"/>
    <property type="match status" value="1"/>
</dbReference>
<evidence type="ECO:0000256" key="1">
    <source>
        <dbReference type="ARBA" id="ARBA00002777"/>
    </source>
</evidence>
<dbReference type="CDD" id="cd03311">
    <property type="entry name" value="CIMS_C_terminal_like"/>
    <property type="match status" value="1"/>
</dbReference>
<keyword evidence="11" id="KW-0486">Methionine biosynthesis</keyword>
<reference evidence="18" key="1">
    <citation type="journal article" date="2011" name="Plant Physiol.">
        <title>Comprehensive sequence analysis of 24,783 barley full-length cDNAs derived from 12 clone libraries.</title>
        <authorList>
            <person name="Matsumoto T."/>
            <person name="Tanaka T."/>
            <person name="Sakai H."/>
            <person name="Amano N."/>
            <person name="Kanamori H."/>
            <person name="Kurita K."/>
            <person name="Kikuta A."/>
            <person name="Kamiya K."/>
            <person name="Yamamoto M."/>
            <person name="Ikawa H."/>
            <person name="Fujii N."/>
            <person name="Hori K."/>
            <person name="Itoh T."/>
            <person name="Sato K."/>
        </authorList>
    </citation>
    <scope>NUCLEOTIDE SEQUENCE</scope>
    <source>
        <tissue evidence="18">Shoot</tissue>
    </source>
</reference>
<keyword evidence="9 14" id="KW-0479">Metal-binding</keyword>
<dbReference type="FunFam" id="3.20.20.210:FF:000003">
    <property type="entry name" value="5-methyltetrahydropteroyltriglutamate--homocysteine methyltransferase"/>
    <property type="match status" value="1"/>
</dbReference>
<comment type="cofactor">
    <cofactor evidence="14">
        <name>Zn(2+)</name>
        <dbReference type="ChEBI" id="CHEBI:29105"/>
    </cofactor>
    <text evidence="14">Binds 2 Zn(2+) ions per subunit.</text>
</comment>
<sequence>MASHIVGYPRMGPKRELKFALESFWDGKSSAEDLEKVATDLRASIWKQMSEAGIKYIPSNTFSYYDQVLDTTAMLGAVPDRYSWTGGEIGHSTYFSMARGNATVPAMEMTKWFDTNYHFIVPELSPATKFSYASHEAVSEYKEAKALGVDTVPVLVGPVSYLLLSKAAKGVEKSFSLLSLLDSILPIYKEVVAELKAAGASWIQFDEPTLVKDLAAHELAAFSSAYAELESALSGLNVLIETYFADVPAESYKTLTSLSGVTAYGFDLVRGTKTVELIKSTGIPSGKYLFAGVVDGRNIWADDLAASLSTLQSLESVVGKDKLVVSTSCSLMHTAVDLVNETKLDSEIKSWLAFAAQKVVEVNALGKALAGQKDEAYFAANAAAQASRRSSPRVNNEEVQKAAAALKGSDHRRATPVSARLDAQQKKLNLPVLPTTTIGSFPQTMDLRRVRREYKAKKISEEDYVSAIKEEISKVVKIQEELDIDVLVHGEPERNDMVEYFGEQLSGFAFTANGWVQSYGSRCVKPPIIYGDVSRPNPMTVFWSKMAQSMTPRPMKGMLTGPVTILNWSFVRNDQPRFETCYQIALAIKKEVEDLEAGGIQVIQIDEAALREGLPLRKSEHAFYLDWAVHSFRITNCGVQDTTQIHTHMCYSNFNDIIHSIINMDADVITIENSRSDEKLLSVFREGVTYGAGIGPGVYDIHSPRIPSTEEIADRVNKMLAVLDTNILWVNPDCGLKTRKYTEVKPALTNMVAAAKLIRTQLASTK</sequence>
<evidence type="ECO:0000256" key="3">
    <source>
        <dbReference type="ARBA" id="ARBA00004681"/>
    </source>
</evidence>
<evidence type="ECO:0000256" key="12">
    <source>
        <dbReference type="ARBA" id="ARBA00048690"/>
    </source>
</evidence>
<feature type="binding site" evidence="14">
    <location>
        <position position="659"/>
    </location>
    <ligand>
        <name>Zn(2+)</name>
        <dbReference type="ChEBI" id="CHEBI:29105"/>
        <label>1</label>
        <note>catalytic</note>
    </ligand>
</feature>
<dbReference type="PIRSF" id="PIRSF000382">
    <property type="entry name" value="MeTrfase_B12_ind"/>
    <property type="match status" value="1"/>
</dbReference>
<dbReference type="InterPro" id="IPR013215">
    <property type="entry name" value="Cbl-indep_Met_Synth_N"/>
</dbReference>
<protein>
    <recommendedName>
        <fullName evidence="5">5-methyltetrahydropteroyltriglutamate--homocysteine S-methyltransferase</fullName>
        <ecNumber evidence="5">2.1.1.14</ecNumber>
    </recommendedName>
</protein>
<dbReference type="EC" id="2.1.1.14" evidence="5"/>
<evidence type="ECO:0000256" key="15">
    <source>
        <dbReference type="PIRSR" id="PIRSR000382-3"/>
    </source>
</evidence>
<dbReference type="PANTHER" id="PTHR30519">
    <property type="entry name" value="5-METHYLTETRAHYDROPTEROYLTRIGLUTAMATE--HOMOCYSTEINE METHYLTRANSFERASE"/>
    <property type="match status" value="1"/>
</dbReference>
<evidence type="ECO:0000256" key="6">
    <source>
        <dbReference type="ARBA" id="ARBA00022603"/>
    </source>
</evidence>
<evidence type="ECO:0000259" key="17">
    <source>
        <dbReference type="Pfam" id="PF08267"/>
    </source>
</evidence>
<evidence type="ECO:0000256" key="9">
    <source>
        <dbReference type="ARBA" id="ARBA00022723"/>
    </source>
</evidence>
<evidence type="ECO:0000256" key="11">
    <source>
        <dbReference type="ARBA" id="ARBA00023167"/>
    </source>
</evidence>
<comment type="function">
    <text evidence="1">Catalyzes the transfer of a methyl group from 5-methyltetrahydrofolate to homocysteine resulting in methionine formation.</text>
</comment>
<evidence type="ECO:0000256" key="14">
    <source>
        <dbReference type="PIRSR" id="PIRSR000382-2"/>
    </source>
</evidence>
<dbReference type="GO" id="GO:0032259">
    <property type="term" value="P:methylation"/>
    <property type="evidence" value="ECO:0007669"/>
    <property type="project" value="UniProtKB-KW"/>
</dbReference>
<dbReference type="NCBIfam" id="NF003556">
    <property type="entry name" value="PRK05222.1"/>
    <property type="match status" value="1"/>
</dbReference>
<evidence type="ECO:0000256" key="2">
    <source>
        <dbReference type="ARBA" id="ARBA00004514"/>
    </source>
</evidence>
<comment type="pathway">
    <text evidence="3">Amino-acid biosynthesis; L-methionine biosynthesis via de novo pathway; L-methionine from L-homocysteine (MetE route): step 1/1.</text>
</comment>
<feature type="binding site" evidence="13">
    <location>
        <position position="568"/>
    </location>
    <ligand>
        <name>5-methyltetrahydropteroyltri-L-glutamate</name>
        <dbReference type="ChEBI" id="CHEBI:58207"/>
    </ligand>
</feature>
<dbReference type="NCBIfam" id="TIGR01371">
    <property type="entry name" value="met_syn_B12ind"/>
    <property type="match status" value="1"/>
</dbReference>
<proteinExistence type="evidence at transcript level"/>
<dbReference type="InterPro" id="IPR038071">
    <property type="entry name" value="UROD/MetE-like_sf"/>
</dbReference>
<accession>F2CYN2</accession>
<feature type="binding site" evidence="13">
    <location>
        <position position="606"/>
    </location>
    <ligand>
        <name>L-methionine</name>
        <dbReference type="ChEBI" id="CHEBI:57844"/>
    </ligand>
</feature>
<feature type="binding site" evidence="13">
    <location>
        <position position="491"/>
    </location>
    <ligand>
        <name>L-methionine</name>
        <dbReference type="ChEBI" id="CHEBI:57844"/>
    </ligand>
</feature>
<evidence type="ECO:0000259" key="16">
    <source>
        <dbReference type="Pfam" id="PF01717"/>
    </source>
</evidence>
<feature type="domain" description="Cobalamin-independent methionine synthase MetE C-terminal/archaeal" evidence="16">
    <location>
        <begin position="433"/>
        <end position="756"/>
    </location>
</feature>